<organism evidence="4 5">
    <name type="scientific">Rhodobium orientis</name>
    <dbReference type="NCBI Taxonomy" id="34017"/>
    <lineage>
        <taxon>Bacteria</taxon>
        <taxon>Pseudomonadati</taxon>
        <taxon>Pseudomonadota</taxon>
        <taxon>Alphaproteobacteria</taxon>
        <taxon>Hyphomicrobiales</taxon>
        <taxon>Rhodobiaceae</taxon>
        <taxon>Rhodobium</taxon>
    </lineage>
</organism>
<comment type="caution">
    <text evidence="4">The sequence shown here is derived from an EMBL/GenBank/DDBJ whole genome shotgun (WGS) entry which is preliminary data.</text>
</comment>
<feature type="transmembrane region" description="Helical" evidence="2">
    <location>
        <begin position="131"/>
        <end position="150"/>
    </location>
</feature>
<evidence type="ECO:0008006" key="6">
    <source>
        <dbReference type="Google" id="ProtNLM"/>
    </source>
</evidence>
<keyword evidence="2" id="KW-0812">Transmembrane</keyword>
<dbReference type="InterPro" id="IPR018729">
    <property type="entry name" value="DUF2269_transmembrane"/>
</dbReference>
<feature type="signal peptide" evidence="3">
    <location>
        <begin position="1"/>
        <end position="22"/>
    </location>
</feature>
<feature type="region of interest" description="Disordered" evidence="1">
    <location>
        <begin position="158"/>
        <end position="180"/>
    </location>
</feature>
<proteinExistence type="predicted"/>
<protein>
    <recommendedName>
        <fullName evidence="6">DUF2269 domain-containing protein</fullName>
    </recommendedName>
</protein>
<reference evidence="4 5" key="1">
    <citation type="submission" date="2017-07" db="EMBL/GenBank/DDBJ databases">
        <title>Draft Genome Sequences of Select Purple Nonsulfur Bacteria.</title>
        <authorList>
            <person name="Lasarre B."/>
            <person name="Mckinlay J.B."/>
        </authorList>
    </citation>
    <scope>NUCLEOTIDE SEQUENCE [LARGE SCALE GENOMIC DNA]</scope>
    <source>
        <strain evidence="4 5">DSM 11290</strain>
    </source>
</reference>
<accession>A0A327JM87</accession>
<gene>
    <name evidence="4" type="ORF">CH339_13195</name>
</gene>
<evidence type="ECO:0000313" key="4">
    <source>
        <dbReference type="EMBL" id="RAI26696.1"/>
    </source>
</evidence>
<evidence type="ECO:0000256" key="3">
    <source>
        <dbReference type="SAM" id="SignalP"/>
    </source>
</evidence>
<keyword evidence="2" id="KW-1133">Transmembrane helix</keyword>
<sequence length="180" mass="19305">MKKKTLKFLHTMASCGMVGALAGHMAVLASGPAETAAEFAARREVIATLANYILFPSVGIILVSGLLSFAAHPPFQKARWSIYKLLLGLGVFEGSVALIQTKANYGVKVAAQVLAGTAPLEAYAAGLSKEWALLWALMALCVANIVLGVWRPRFERRQKAADKQEPQNADKPQEKSQPAT</sequence>
<keyword evidence="3" id="KW-0732">Signal</keyword>
<dbReference type="AlphaFoldDB" id="A0A327JM87"/>
<evidence type="ECO:0000313" key="5">
    <source>
        <dbReference type="Proteomes" id="UP000249299"/>
    </source>
</evidence>
<evidence type="ECO:0000256" key="1">
    <source>
        <dbReference type="SAM" id="MobiDB-lite"/>
    </source>
</evidence>
<keyword evidence="2" id="KW-0472">Membrane</keyword>
<dbReference type="OrthoDB" id="8225268at2"/>
<feature type="transmembrane region" description="Helical" evidence="2">
    <location>
        <begin position="82"/>
        <end position="99"/>
    </location>
</feature>
<dbReference type="RefSeq" id="WP_111434836.1">
    <property type="nucleotide sequence ID" value="NZ_JACIGG010000026.1"/>
</dbReference>
<keyword evidence="5" id="KW-1185">Reference proteome</keyword>
<feature type="transmembrane region" description="Helical" evidence="2">
    <location>
        <begin position="45"/>
        <end position="70"/>
    </location>
</feature>
<dbReference type="Pfam" id="PF10027">
    <property type="entry name" value="DUF2269"/>
    <property type="match status" value="1"/>
</dbReference>
<dbReference type="Proteomes" id="UP000249299">
    <property type="component" value="Unassembled WGS sequence"/>
</dbReference>
<dbReference type="EMBL" id="NPEV01000027">
    <property type="protein sequence ID" value="RAI26696.1"/>
    <property type="molecule type" value="Genomic_DNA"/>
</dbReference>
<evidence type="ECO:0000256" key="2">
    <source>
        <dbReference type="SAM" id="Phobius"/>
    </source>
</evidence>
<name>A0A327JM87_9HYPH</name>
<feature type="chain" id="PRO_5016352401" description="DUF2269 domain-containing protein" evidence="3">
    <location>
        <begin position="23"/>
        <end position="180"/>
    </location>
</feature>